<dbReference type="InterPro" id="IPR036315">
    <property type="entry name" value="BRCA2_hlx_sf"/>
</dbReference>
<evidence type="ECO:0008006" key="6">
    <source>
        <dbReference type="Google" id="ProtNLM"/>
    </source>
</evidence>
<evidence type="ECO:0000313" key="5">
    <source>
        <dbReference type="Proteomes" id="UP000007148"/>
    </source>
</evidence>
<dbReference type="InterPro" id="IPR015252">
    <property type="entry name" value="BRCA2_hlx"/>
</dbReference>
<dbReference type="InParanoid" id="G4T9C9"/>
<dbReference type="Proteomes" id="UP000007148">
    <property type="component" value="Unassembled WGS sequence"/>
</dbReference>
<dbReference type="HOGENOM" id="CLU_013527_0_0_1"/>
<dbReference type="InterPro" id="IPR015525">
    <property type="entry name" value="BRCA2"/>
</dbReference>
<dbReference type="EMBL" id="CAFZ01000022">
    <property type="protein sequence ID" value="CCA67940.1"/>
    <property type="molecule type" value="Genomic_DNA"/>
</dbReference>
<dbReference type="OMA" id="EREINRC"/>
<evidence type="ECO:0000259" key="2">
    <source>
        <dbReference type="Pfam" id="PF09103"/>
    </source>
</evidence>
<reference evidence="4 5" key="1">
    <citation type="journal article" date="2011" name="PLoS Pathog.">
        <title>Endophytic Life Strategies Decoded by Genome and Transcriptome Analyses of the Mutualistic Root Symbiont Piriformospora indica.</title>
        <authorList>
            <person name="Zuccaro A."/>
            <person name="Lahrmann U."/>
            <person name="Guldener U."/>
            <person name="Langen G."/>
            <person name="Pfiffi S."/>
            <person name="Biedenkopf D."/>
            <person name="Wong P."/>
            <person name="Samans B."/>
            <person name="Grimm C."/>
            <person name="Basiewicz M."/>
            <person name="Murat C."/>
            <person name="Martin F."/>
            <person name="Kogel K.H."/>
        </authorList>
    </citation>
    <scope>NUCLEOTIDE SEQUENCE [LARGE SCALE GENOMIC DNA]</scope>
    <source>
        <strain evidence="4 5">DSM 11827</strain>
    </source>
</reference>
<dbReference type="Gene3D" id="2.40.50.140">
    <property type="entry name" value="Nucleic acid-binding proteins"/>
    <property type="match status" value="3"/>
</dbReference>
<feature type="region of interest" description="Disordered" evidence="1">
    <location>
        <begin position="1"/>
        <end position="24"/>
    </location>
</feature>
<dbReference type="eggNOG" id="KOG4751">
    <property type="taxonomic scope" value="Eukaryota"/>
</dbReference>
<feature type="region of interest" description="Disordered" evidence="1">
    <location>
        <begin position="665"/>
        <end position="692"/>
    </location>
</feature>
<dbReference type="PANTHER" id="PTHR11289">
    <property type="entry name" value="BREAST CANCER TYPE 2 SUSCEPTIBILITY PROTEIN BRCA2"/>
    <property type="match status" value="1"/>
</dbReference>
<evidence type="ECO:0000256" key="1">
    <source>
        <dbReference type="SAM" id="MobiDB-lite"/>
    </source>
</evidence>
<dbReference type="AlphaFoldDB" id="G4T9C9"/>
<dbReference type="STRING" id="1109443.G4T9C9"/>
<name>G4T9C9_SERID</name>
<organism evidence="4 5">
    <name type="scientific">Serendipita indica (strain DSM 11827)</name>
    <name type="common">Root endophyte fungus</name>
    <name type="synonym">Piriformospora indica</name>
    <dbReference type="NCBI Taxonomy" id="1109443"/>
    <lineage>
        <taxon>Eukaryota</taxon>
        <taxon>Fungi</taxon>
        <taxon>Dikarya</taxon>
        <taxon>Basidiomycota</taxon>
        <taxon>Agaricomycotina</taxon>
        <taxon>Agaricomycetes</taxon>
        <taxon>Sebacinales</taxon>
        <taxon>Serendipitaceae</taxon>
        <taxon>Serendipita</taxon>
    </lineage>
</organism>
<feature type="domain" description="BRCA2 OB1" evidence="2">
    <location>
        <begin position="506"/>
        <end position="621"/>
    </location>
</feature>
<dbReference type="OrthoDB" id="21095at2759"/>
<dbReference type="PANTHER" id="PTHR11289:SF0">
    <property type="entry name" value="BREAST CANCER TYPE 2 SUSCEPTIBILITY PROTEIN"/>
    <property type="match status" value="1"/>
</dbReference>
<evidence type="ECO:0000313" key="4">
    <source>
        <dbReference type="EMBL" id="CCA67940.1"/>
    </source>
</evidence>
<feature type="domain" description="Breast cancer type 2 susceptibility protein helical" evidence="3">
    <location>
        <begin position="449"/>
        <end position="503"/>
    </location>
</feature>
<dbReference type="SUPFAM" id="SSF81872">
    <property type="entry name" value="BRCA2 helical domain"/>
    <property type="match status" value="1"/>
</dbReference>
<dbReference type="InterPro" id="IPR015187">
    <property type="entry name" value="BRCA2_OB_1"/>
</dbReference>
<dbReference type="GO" id="GO:0000724">
    <property type="term" value="P:double-strand break repair via homologous recombination"/>
    <property type="evidence" value="ECO:0007669"/>
    <property type="project" value="InterPro"/>
</dbReference>
<feature type="region of interest" description="Disordered" evidence="1">
    <location>
        <begin position="340"/>
        <end position="362"/>
    </location>
</feature>
<sequence>MSNTPRSRSRLKMDSSPSFGDFSPIGIEDLEALNRAEAALTQAPAISPLARKRKRSPSPASPRHLKLPSRPVNLSNVLALTPTEKVPAPKVDIKKPSEESATSDDFDNEFDDLDVHDLPVEDNYASWFQPATGDVPTFVSFTRPSAGPLGGKPKVIQPSAAALQAARKLIESVEAQVDDEAASVSAPKPPNSGVSKPAVASIAKLNKPRASMNAGMHKEIPATPRPLPTSKPLPVQSQPVEQSKDEQPQQATPQSTILAPFNITGSPQSAPNFIEPKRVVVTAPSTSVTPQRTVGARSALESPISVAPKHLGMRNRPRGSLRSKFATPWKQGVVAEPSKAMTPKPALNATDSKSSTSKVLEKEQYRPPIRRRVVLLPHSVFDLNPPEKRQSLCELAPVKKRSVKDAEEQGIHSAVGDIEPWNALYWAFEEDGERKGVEAASEALKKAGCTLLEREWLQNHWSLIIWKLANTVLMWPATQAERWSFREVLNQLLYRYEREINRCQRPAIRLIQERDASPNAVMILCVYEIAWPNHDHGDALPTELVLTDGWYKIRAQIDVAIGRAVKRQRIRIGTKLEVIGAKLDAHRKDADDVLKSFNSSSIIITGNGTHLAPWHSKLGFKGRPSIPTLNSLTHDGGVVPLMFVTVKEALPLAFIEMEPGKERITRDENEERAERTRWMKQRSDEESRLKEDACKQMERIQATIEYLENMAGSSMSRARASQGSPPEAIDSVLDDIEDSDNPKSVVKSLSPLDAAWAALALQERLSKKQESLSAEIEAELTSSFPARNVRSMRVLQIQDAVASPKRGVRKAQVTLWNAEEMEPNAIVRGKTYMVTNLVPTLPKGWTKSEAYLFTRRDTQWRKVTLPSS</sequence>
<protein>
    <recommendedName>
        <fullName evidence="6">BRCA2 OB1 domain-containing protein</fullName>
    </recommendedName>
</protein>
<accession>G4T9C9</accession>
<comment type="caution">
    <text evidence="4">The sequence shown here is derived from an EMBL/GenBank/DDBJ whole genome shotgun (WGS) entry which is preliminary data.</text>
</comment>
<keyword evidence="5" id="KW-1185">Reference proteome</keyword>
<dbReference type="SUPFAM" id="SSF50249">
    <property type="entry name" value="Nucleic acid-binding proteins"/>
    <property type="match status" value="2"/>
</dbReference>
<dbReference type="InterPro" id="IPR012340">
    <property type="entry name" value="NA-bd_OB-fold"/>
</dbReference>
<dbReference type="GO" id="GO:0006355">
    <property type="term" value="P:regulation of DNA-templated transcription"/>
    <property type="evidence" value="ECO:0007669"/>
    <property type="project" value="TreeGrafter"/>
</dbReference>
<feature type="compositionally biased region" description="Polar residues" evidence="1">
    <location>
        <begin position="349"/>
        <end position="358"/>
    </location>
</feature>
<feature type="region of interest" description="Disordered" evidence="1">
    <location>
        <begin position="41"/>
        <end position="109"/>
    </location>
</feature>
<proteinExistence type="predicted"/>
<evidence type="ECO:0000259" key="3">
    <source>
        <dbReference type="Pfam" id="PF09169"/>
    </source>
</evidence>
<gene>
    <name evidence="4" type="ORF">PIIN_01809</name>
</gene>
<dbReference type="Pfam" id="PF09169">
    <property type="entry name" value="BRCA-2_helical"/>
    <property type="match status" value="1"/>
</dbReference>
<dbReference type="Pfam" id="PF09103">
    <property type="entry name" value="BRCA-2_OB1"/>
    <property type="match status" value="1"/>
</dbReference>
<feature type="region of interest" description="Disordered" evidence="1">
    <location>
        <begin position="218"/>
        <end position="254"/>
    </location>
</feature>